<keyword evidence="3" id="KW-1185">Reference proteome</keyword>
<dbReference type="OMA" id="EDICHIH"/>
<dbReference type="STRING" id="1328760.A0A164Z7S9"/>
<evidence type="ECO:0000313" key="3">
    <source>
        <dbReference type="Proteomes" id="UP000076632"/>
    </source>
</evidence>
<sequence length="530" mass="60474">MSSDRDTDSDSDYTDSDKTSLRTSRGRCQCSCRQNVPIDVRCRIHAVKLRGQSSALKLLAHVFGRGLKIEDICHIHLRRLAGGLGLKTNFSGSLLRDRLARVYENRKDIRVLTTGNNTFSWFRRDSRPVREEDLLSAYRFSSIPVKTFSFDARAVFGRFLGRDADGIQEAWHSNGSITVPGIFRWWWESQSGLIAKIVQDEFDMYDHHLQASNGKPNYGWLRNMFHSLAQQLMRQDPVYYALYCALRPDQAWRLISYPYYTKYARQNDSTYFRHIDINIPRWIETGVGGNLIQGSMSLDDEDELNTTELLMGMHHHLHTWWALVEERGLSVRAPVIRITDAMYTAEDQDRFGCRWTAQPCKAGDVRITSPLLPHGSTGPATRRRRTMLPWFVAIGDDHLTLDVQESGTWEDLAAAHRNLECAPRTPSGKPVLYAKAPYRFPAATELMNLGALSDALVGRRQWTSPAVMAERDLVLGRDDKAALAYVENWRKNALLSFSQAWSLVVAAEKARFGTQSYFYCRDHDVEPVSG</sequence>
<organism evidence="2 3">
    <name type="scientific">Xylona heveae (strain CBS 132557 / TC161)</name>
    <dbReference type="NCBI Taxonomy" id="1328760"/>
    <lineage>
        <taxon>Eukaryota</taxon>
        <taxon>Fungi</taxon>
        <taxon>Dikarya</taxon>
        <taxon>Ascomycota</taxon>
        <taxon>Pezizomycotina</taxon>
        <taxon>Xylonomycetes</taxon>
        <taxon>Xylonales</taxon>
        <taxon>Xylonaceae</taxon>
        <taxon>Xylona</taxon>
    </lineage>
</organism>
<dbReference type="SUPFAM" id="SSF51197">
    <property type="entry name" value="Clavaminate synthase-like"/>
    <property type="match status" value="1"/>
</dbReference>
<evidence type="ECO:0000256" key="1">
    <source>
        <dbReference type="SAM" id="MobiDB-lite"/>
    </source>
</evidence>
<dbReference type="OrthoDB" id="4505337at2759"/>
<feature type="region of interest" description="Disordered" evidence="1">
    <location>
        <begin position="1"/>
        <end position="22"/>
    </location>
</feature>
<dbReference type="InParanoid" id="A0A164Z7S9"/>
<dbReference type="RefSeq" id="XP_018184348.1">
    <property type="nucleotide sequence ID" value="XM_018330097.1"/>
</dbReference>
<dbReference type="EMBL" id="KV407471">
    <property type="protein sequence ID" value="KZF18793.1"/>
    <property type="molecule type" value="Genomic_DNA"/>
</dbReference>
<proteinExistence type="predicted"/>
<reference evidence="2 3" key="1">
    <citation type="journal article" date="2016" name="Fungal Biol.">
        <title>The genome of Xylona heveae provides a window into fungal endophytism.</title>
        <authorList>
            <person name="Gazis R."/>
            <person name="Kuo A."/>
            <person name="Riley R."/>
            <person name="LaButti K."/>
            <person name="Lipzen A."/>
            <person name="Lin J."/>
            <person name="Amirebrahimi M."/>
            <person name="Hesse C.N."/>
            <person name="Spatafora J.W."/>
            <person name="Henrissat B."/>
            <person name="Hainaut M."/>
            <person name="Grigoriev I.V."/>
            <person name="Hibbett D.S."/>
        </authorList>
    </citation>
    <scope>NUCLEOTIDE SEQUENCE [LARGE SCALE GENOMIC DNA]</scope>
    <source>
        <strain evidence="2 3">TC161</strain>
    </source>
</reference>
<dbReference type="GeneID" id="28895234"/>
<dbReference type="Proteomes" id="UP000076632">
    <property type="component" value="Unassembled WGS sequence"/>
</dbReference>
<accession>A0A164Z7S9</accession>
<gene>
    <name evidence="2" type="ORF">L228DRAFT_215835</name>
</gene>
<dbReference type="AlphaFoldDB" id="A0A164Z7S9"/>
<evidence type="ECO:0000313" key="2">
    <source>
        <dbReference type="EMBL" id="KZF18793.1"/>
    </source>
</evidence>
<name>A0A164Z7S9_XYLHT</name>
<protein>
    <submittedName>
        <fullName evidence="2">Uncharacterized protein</fullName>
    </submittedName>
</protein>